<dbReference type="AlphaFoldDB" id="A0A0G0DAD5"/>
<name>A0A0G0DAD5_9BACT</name>
<dbReference type="EMBL" id="LBPR01000025">
    <property type="protein sequence ID" value="KKP60350.1"/>
    <property type="molecule type" value="Genomic_DNA"/>
</dbReference>
<evidence type="ECO:0000313" key="2">
    <source>
        <dbReference type="Proteomes" id="UP000034004"/>
    </source>
</evidence>
<feature type="non-terminal residue" evidence="1">
    <location>
        <position position="1"/>
    </location>
</feature>
<dbReference type="InterPro" id="IPR052022">
    <property type="entry name" value="26kDa_periplasmic_antigen"/>
</dbReference>
<evidence type="ECO:0000313" key="1">
    <source>
        <dbReference type="EMBL" id="KKP60350.1"/>
    </source>
</evidence>
<accession>A0A0G0DAD5</accession>
<protein>
    <recommendedName>
        <fullName evidence="3">DUF541 domain-containing protein</fullName>
    </recommendedName>
</protein>
<reference evidence="1 2" key="1">
    <citation type="journal article" date="2015" name="Nature">
        <title>rRNA introns, odd ribosomes, and small enigmatic genomes across a large radiation of phyla.</title>
        <authorList>
            <person name="Brown C.T."/>
            <person name="Hug L.A."/>
            <person name="Thomas B.C."/>
            <person name="Sharon I."/>
            <person name="Castelle C.J."/>
            <person name="Singh A."/>
            <person name="Wilkins M.J."/>
            <person name="Williams K.H."/>
            <person name="Banfield J.F."/>
        </authorList>
    </citation>
    <scope>NUCLEOTIDE SEQUENCE [LARGE SCALE GENOMIC DNA]</scope>
</reference>
<organism evidence="1 2">
    <name type="scientific">Candidatus Roizmanbacteria bacterium GW2011_GWC2_34_23</name>
    <dbReference type="NCBI Taxonomy" id="1618484"/>
    <lineage>
        <taxon>Bacteria</taxon>
        <taxon>Candidatus Roizmaniibacteriota</taxon>
    </lineage>
</organism>
<dbReference type="PANTHER" id="PTHR34387:SF2">
    <property type="entry name" value="SLR1258 PROTEIN"/>
    <property type="match status" value="1"/>
</dbReference>
<dbReference type="PANTHER" id="PTHR34387">
    <property type="entry name" value="SLR1258 PROTEIN"/>
    <property type="match status" value="1"/>
</dbReference>
<dbReference type="InterPro" id="IPR007497">
    <property type="entry name" value="SIMPL/DUF541"/>
</dbReference>
<comment type="caution">
    <text evidence="1">The sequence shown here is derived from an EMBL/GenBank/DDBJ whole genome shotgun (WGS) entry which is preliminary data.</text>
</comment>
<dbReference type="Gene3D" id="3.30.70.2970">
    <property type="entry name" value="Protein of unknown function (DUF541), domain 2"/>
    <property type="match status" value="1"/>
</dbReference>
<dbReference type="GO" id="GO:0006974">
    <property type="term" value="P:DNA damage response"/>
    <property type="evidence" value="ECO:0007669"/>
    <property type="project" value="TreeGrafter"/>
</dbReference>
<dbReference type="STRING" id="1618484.UR56_C0025G0001"/>
<dbReference type="Pfam" id="PF04402">
    <property type="entry name" value="SIMPL"/>
    <property type="match status" value="1"/>
</dbReference>
<dbReference type="Gene3D" id="3.30.110.170">
    <property type="entry name" value="Protein of unknown function (DUF541), domain 1"/>
    <property type="match status" value="1"/>
</dbReference>
<gene>
    <name evidence="1" type="ORF">UR56_C0025G0001</name>
</gene>
<sequence length="208" mass="23483">SIQITTISTTYEKAQEKNKKDVDNLKLELTKLGIPESRITTSSYSPPIIQNEPPSSVDYIEGGVPGGEMMPIYKRPDTSPTVTTNLTLTLDPIKNIEKVYDVVSKNTSALITNTYYSLKNRKTWESKAKEEALKDARDQVESIAKINRLRVRKLLTIEDSNNPRPYPITLDAMEGQEATKEETATNNVYYSEQTVKITSSYTATYELY</sequence>
<proteinExistence type="predicted"/>
<evidence type="ECO:0008006" key="3">
    <source>
        <dbReference type="Google" id="ProtNLM"/>
    </source>
</evidence>
<dbReference type="Proteomes" id="UP000034004">
    <property type="component" value="Unassembled WGS sequence"/>
</dbReference>